<dbReference type="EMBL" id="JH413848">
    <property type="protein sequence ID" value="EHL29264.1"/>
    <property type="molecule type" value="Genomic_DNA"/>
</dbReference>
<evidence type="ECO:0000256" key="1">
    <source>
        <dbReference type="SAM" id="Phobius"/>
    </source>
</evidence>
<sequence length="370" mass="43190">MIWDLPNLLVCLVVIFAARLLGKIKLSHAICLTLISFVPFCLNNVLFDARYMPDQFLYWRILSAIRDFSYNSNYYNIRVTEASYMYAFLPLPFVETINSVGFFNKFLMIVVFIWASAVLKLRGWILWFLMLYPSLLLYSSLSLREMLICTLMLFALWTLMRGWYLFSLIFICLLVQVKMQNALMVVLFSTVYLLDKFSNIAFTRKKFIAILGALLLVSYLAFPFIVDQVEYYRVRMFLEDGGLLADYHPIISFIDFLHHGVLGILRTLFAPLPWECKGVFQQIQSLENIGVAALLLGFTWHSYRKIPKQTLIWLFFLLSGLFMYGLVVNNVGTIVRYKLPFIVVYLIFLSYEQVRANDRNVRAQSYALNN</sequence>
<evidence type="ECO:0000313" key="3">
    <source>
        <dbReference type="Proteomes" id="UP000002770"/>
    </source>
</evidence>
<protein>
    <submittedName>
        <fullName evidence="2">Uncharacterized protein</fullName>
    </submittedName>
</protein>
<dbReference type="STRING" id="658187.LDG_8699"/>
<gene>
    <name evidence="2" type="ORF">LDG_8699</name>
</gene>
<evidence type="ECO:0000313" key="2">
    <source>
        <dbReference type="EMBL" id="EHL29264.1"/>
    </source>
</evidence>
<dbReference type="OrthoDB" id="9204514at2"/>
<keyword evidence="1" id="KW-1133">Transmembrane helix</keyword>
<dbReference type="Proteomes" id="UP000002770">
    <property type="component" value="Unassembled WGS sequence"/>
</dbReference>
<organism evidence="2 3">
    <name type="scientific">Legionella drancourtii LLAP12</name>
    <dbReference type="NCBI Taxonomy" id="658187"/>
    <lineage>
        <taxon>Bacteria</taxon>
        <taxon>Pseudomonadati</taxon>
        <taxon>Pseudomonadota</taxon>
        <taxon>Gammaproteobacteria</taxon>
        <taxon>Legionellales</taxon>
        <taxon>Legionellaceae</taxon>
        <taxon>Legionella</taxon>
    </lineage>
</organism>
<feature type="transmembrane region" description="Helical" evidence="1">
    <location>
        <begin position="310"/>
        <end position="328"/>
    </location>
</feature>
<keyword evidence="1" id="KW-0812">Transmembrane</keyword>
<dbReference type="AlphaFoldDB" id="G9ETR3"/>
<reference evidence="2 3" key="1">
    <citation type="journal article" date="2011" name="BMC Genomics">
        <title>Insight into cross-talk between intra-amoebal pathogens.</title>
        <authorList>
            <person name="Gimenez G."/>
            <person name="Bertelli C."/>
            <person name="Moliner C."/>
            <person name="Robert C."/>
            <person name="Raoult D."/>
            <person name="Fournier P.E."/>
            <person name="Greub G."/>
        </authorList>
    </citation>
    <scope>NUCLEOTIDE SEQUENCE [LARGE SCALE GENOMIC DNA]</scope>
    <source>
        <strain evidence="2 3">LLAP12</strain>
    </source>
</reference>
<dbReference type="HOGENOM" id="CLU_747614_0_0_6"/>
<feature type="transmembrane region" description="Helical" evidence="1">
    <location>
        <begin position="135"/>
        <end position="157"/>
    </location>
</feature>
<proteinExistence type="predicted"/>
<name>G9ETR3_9GAMM</name>
<feature type="transmembrane region" description="Helical" evidence="1">
    <location>
        <begin position="106"/>
        <end position="128"/>
    </location>
</feature>
<feature type="transmembrane region" description="Helical" evidence="1">
    <location>
        <begin position="206"/>
        <end position="226"/>
    </location>
</feature>
<keyword evidence="1" id="KW-0472">Membrane</keyword>
<feature type="transmembrane region" description="Helical" evidence="1">
    <location>
        <begin position="29"/>
        <end position="47"/>
    </location>
</feature>
<dbReference type="RefSeq" id="WP_006872567.1">
    <property type="nucleotide sequence ID" value="NZ_JH413848.1"/>
</dbReference>
<keyword evidence="3" id="KW-1185">Reference proteome</keyword>
<accession>G9ETR3</accession>
<dbReference type="InParanoid" id="G9ETR3"/>
<dbReference type="eggNOG" id="ENOG5032NHD">
    <property type="taxonomic scope" value="Bacteria"/>
</dbReference>
<feature type="transmembrane region" description="Helical" evidence="1">
    <location>
        <begin position="6"/>
        <end position="22"/>
    </location>
</feature>
<feature type="transmembrane region" description="Helical" evidence="1">
    <location>
        <begin position="163"/>
        <end position="194"/>
    </location>
</feature>
<feature type="transmembrane region" description="Helical" evidence="1">
    <location>
        <begin position="334"/>
        <end position="351"/>
    </location>
</feature>